<name>A0A210Q8D6_MIZYE</name>
<feature type="region of interest" description="Disordered" evidence="3">
    <location>
        <begin position="1321"/>
        <end position="1367"/>
    </location>
</feature>
<dbReference type="GO" id="GO:0005085">
    <property type="term" value="F:guanyl-nucleotide exchange factor activity"/>
    <property type="evidence" value="ECO:0007669"/>
    <property type="project" value="InterPro"/>
</dbReference>
<gene>
    <name evidence="5" type="ORF">KP79_PYT07806</name>
</gene>
<feature type="region of interest" description="Disordered" evidence="3">
    <location>
        <begin position="1709"/>
        <end position="1729"/>
    </location>
</feature>
<organism evidence="5 6">
    <name type="scientific">Mizuhopecten yessoensis</name>
    <name type="common">Japanese scallop</name>
    <name type="synonym">Patinopecten yessoensis</name>
    <dbReference type="NCBI Taxonomy" id="6573"/>
    <lineage>
        <taxon>Eukaryota</taxon>
        <taxon>Metazoa</taxon>
        <taxon>Spiralia</taxon>
        <taxon>Lophotrochozoa</taxon>
        <taxon>Mollusca</taxon>
        <taxon>Bivalvia</taxon>
        <taxon>Autobranchia</taxon>
        <taxon>Pteriomorphia</taxon>
        <taxon>Pectinida</taxon>
        <taxon>Pectinoidea</taxon>
        <taxon>Pectinidae</taxon>
        <taxon>Mizuhopecten</taxon>
    </lineage>
</organism>
<dbReference type="OrthoDB" id="10002886at2759"/>
<accession>A0A210Q8D6</accession>
<comment type="subcellular location">
    <subcellularLocation>
        <location evidence="1">Membrane</location>
    </subcellularLocation>
</comment>
<dbReference type="SMART" id="SM00222">
    <property type="entry name" value="Sec7"/>
    <property type="match status" value="1"/>
</dbReference>
<evidence type="ECO:0000256" key="1">
    <source>
        <dbReference type="ARBA" id="ARBA00004370"/>
    </source>
</evidence>
<dbReference type="STRING" id="6573.A0A210Q8D6"/>
<reference evidence="5 6" key="1">
    <citation type="journal article" date="2017" name="Nat. Ecol. Evol.">
        <title>Scallop genome provides insights into evolution of bilaterian karyotype and development.</title>
        <authorList>
            <person name="Wang S."/>
            <person name="Zhang J."/>
            <person name="Jiao W."/>
            <person name="Li J."/>
            <person name="Xun X."/>
            <person name="Sun Y."/>
            <person name="Guo X."/>
            <person name="Huan P."/>
            <person name="Dong B."/>
            <person name="Zhang L."/>
            <person name="Hu X."/>
            <person name="Sun X."/>
            <person name="Wang J."/>
            <person name="Zhao C."/>
            <person name="Wang Y."/>
            <person name="Wang D."/>
            <person name="Huang X."/>
            <person name="Wang R."/>
            <person name="Lv J."/>
            <person name="Li Y."/>
            <person name="Zhang Z."/>
            <person name="Liu B."/>
            <person name="Lu W."/>
            <person name="Hui Y."/>
            <person name="Liang J."/>
            <person name="Zhou Z."/>
            <person name="Hou R."/>
            <person name="Li X."/>
            <person name="Liu Y."/>
            <person name="Li H."/>
            <person name="Ning X."/>
            <person name="Lin Y."/>
            <person name="Zhao L."/>
            <person name="Xing Q."/>
            <person name="Dou J."/>
            <person name="Li Y."/>
            <person name="Mao J."/>
            <person name="Guo H."/>
            <person name="Dou H."/>
            <person name="Li T."/>
            <person name="Mu C."/>
            <person name="Jiang W."/>
            <person name="Fu Q."/>
            <person name="Fu X."/>
            <person name="Miao Y."/>
            <person name="Liu J."/>
            <person name="Yu Q."/>
            <person name="Li R."/>
            <person name="Liao H."/>
            <person name="Li X."/>
            <person name="Kong Y."/>
            <person name="Jiang Z."/>
            <person name="Chourrout D."/>
            <person name="Li R."/>
            <person name="Bao Z."/>
        </authorList>
    </citation>
    <scope>NUCLEOTIDE SEQUENCE [LARGE SCALE GENOMIC DNA]</scope>
    <source>
        <strain evidence="5 6">PY_sf001</strain>
    </source>
</reference>
<dbReference type="InterPro" id="IPR016024">
    <property type="entry name" value="ARM-type_fold"/>
</dbReference>
<feature type="domain" description="SEC7" evidence="4">
    <location>
        <begin position="470"/>
        <end position="689"/>
    </location>
</feature>
<feature type="compositionally biased region" description="Basic and acidic residues" evidence="3">
    <location>
        <begin position="1720"/>
        <end position="1729"/>
    </location>
</feature>
<protein>
    <submittedName>
        <fullName evidence="5">Brefeldin A-inhibited guanine nucleotide-exchange protein 3</fullName>
    </submittedName>
</protein>
<keyword evidence="2" id="KW-0472">Membrane</keyword>
<evidence type="ECO:0000313" key="5">
    <source>
        <dbReference type="EMBL" id="OWF44996.1"/>
    </source>
</evidence>
<dbReference type="SUPFAM" id="SSF48371">
    <property type="entry name" value="ARM repeat"/>
    <property type="match status" value="1"/>
</dbReference>
<feature type="compositionally biased region" description="Acidic residues" evidence="3">
    <location>
        <begin position="485"/>
        <end position="496"/>
    </location>
</feature>
<dbReference type="GO" id="GO:0032012">
    <property type="term" value="P:regulation of ARF protein signal transduction"/>
    <property type="evidence" value="ECO:0007669"/>
    <property type="project" value="InterPro"/>
</dbReference>
<proteinExistence type="predicted"/>
<dbReference type="EMBL" id="NEDP02004628">
    <property type="protein sequence ID" value="OWF44996.1"/>
    <property type="molecule type" value="Genomic_DNA"/>
</dbReference>
<evidence type="ECO:0000313" key="6">
    <source>
        <dbReference type="Proteomes" id="UP000242188"/>
    </source>
</evidence>
<feature type="region of interest" description="Disordered" evidence="3">
    <location>
        <begin position="456"/>
        <end position="537"/>
    </location>
</feature>
<dbReference type="InterPro" id="IPR015403">
    <property type="entry name" value="Mon2/Sec7/BIG1-like_HDS"/>
</dbReference>
<feature type="compositionally biased region" description="Polar residues" evidence="3">
    <location>
        <begin position="1340"/>
        <end position="1350"/>
    </location>
</feature>
<dbReference type="InterPro" id="IPR032629">
    <property type="entry name" value="DCB_dom"/>
</dbReference>
<keyword evidence="6" id="KW-1185">Reference proteome</keyword>
<evidence type="ECO:0000256" key="2">
    <source>
        <dbReference type="ARBA" id="ARBA00023136"/>
    </source>
</evidence>
<dbReference type="GO" id="GO:0016020">
    <property type="term" value="C:membrane"/>
    <property type="evidence" value="ECO:0007669"/>
    <property type="project" value="UniProtKB-SubCell"/>
</dbReference>
<evidence type="ECO:0000256" key="3">
    <source>
        <dbReference type="SAM" id="MobiDB-lite"/>
    </source>
</evidence>
<feature type="compositionally biased region" description="Polar residues" evidence="3">
    <location>
        <begin position="513"/>
        <end position="524"/>
    </location>
</feature>
<evidence type="ECO:0000259" key="4">
    <source>
        <dbReference type="SMART" id="SM00222"/>
    </source>
</evidence>
<dbReference type="Pfam" id="PF16213">
    <property type="entry name" value="DCB"/>
    <property type="match status" value="1"/>
</dbReference>
<comment type="caution">
    <text evidence="5">The sequence shown here is derived from an EMBL/GenBank/DDBJ whole genome shotgun (WGS) entry which is preliminary data.</text>
</comment>
<dbReference type="Proteomes" id="UP000242188">
    <property type="component" value="Unassembled WGS sequence"/>
</dbReference>
<dbReference type="Pfam" id="PF09324">
    <property type="entry name" value="Sec7-like_HDS"/>
    <property type="match status" value="1"/>
</dbReference>
<dbReference type="InterPro" id="IPR000904">
    <property type="entry name" value="Sec7_dom"/>
</dbReference>
<sequence>MEDLLTQLMKDASSQKHAGIRKASQTALDLLENPTLITQTPAYILREKCLEPLQLALESKTKKLATYAIGGIQQILKDEKFQSSMESDKEEHWMPIQILNTVFSTPSLPEDTQVEIMKLLLKMTFSTAWCMNAGVITKVSQVYIDTYMASTHSVRGAVKAALTQLLSSFTEKLQQGHNDETKERNDVLADFMAKDTPSYESLFKDVVAILKFFTAKLEQAPSSNQTRQSIPLLLEGVYTVISNSPVSIREYKPFQEVLWKFLCPCLISLLGTPKSERSAVIPKSLEDLGRGSGCSLTAPNLQVSTAKTIYSIAVRLVDLMGPVTSLRPVLESLFHRMLLYPPPQHRLDALKAVKELLKTPEGLYKLACPLFDQESQDGDLKSGTKNPNSDIALLKLIVDALQESCHCNDSAVCITSVTCVDVMLGALEQVCKGVGMTDKVCKSITKYHTALEREFSRSDSLTMSETDAREYSYRGSVSEPRVEASDSEDTDTDVEDMNAPNHTEGSTDVFVTDHNNSNPTLLHQRSTRPNRKESQSLIKDEIQRRYKTLGSEYEMVERQNARLFIAELSRTLPHIARMYTVCEVDEALQNFSSNFCSALYDQQYKSSEENSSSCQMAILNADGVYVATITALLLNLKLEVDGAYSTADSMSCPLSEKQYVDEVLGTGLLLFLSPAWLSEVYRQITATSILQAAGCHSDSDSPLLQILKDVDGLGSNGRGGQLLSGMCNSEEVLDSDQEPPDNQLYADMGKKFSKRVLSRCWDGVLDVLSVLLNGKSSCGITSSLGLMLGTEGAKEESLRAREAICMSLDGLQKAARLCCALGLQQRCGRVFSQLASTSCVLIDTQRSPSADPKSSTKPVMSSKIKPVRLHASHILSMDVVMTNGLEMGSHSADCWRHVFRCSAFISKLEHTYFSSGNNQFSLPKVQQEQSVGPDNHDECDMPIYTIPVVAPVPVAPRINIPDLIRQSSKESGWERSLTGGGVLNAAQASQALCCLSQEVDRLFEDAAQKLNFCAIVNFLSELCEASQYQLNKMVKLLDDNDSLSDSHQLPMNALHLYRLQEVLMKIVHSDRPLIHLMRTWSTVSTHLVEAAGHHDRSVSKMAVTCVHDFILAMLGDRPELAHFHVNELLCKTFENMLCLELCDGDVQDQIVCSICELVEACTADIRSGWRPLFGALRAVKIEYTTNEEINEARQRHVAAVLDVFEVYLGTDNILVFANATVDCILCLLKYIRGPGEFEEGSDDDSDSGSDCGMVSTDNENLCIPALRYLKRCCEILQTMWKMPACPVFNGAFRIHTDSSQQTVDPVLPHMDMEEFTQHFNTPTQTTIPDGDTRPKVVGEQTGTSVLSSQRSLEDEERTYDSGSITSNDSGITVVPGEKLVNSGSNQTKLTAVERTDNSVTKTTSVSDHAEDTLESMDNQSGILHVWFLVVDGLAGSVSSCPKIYQSDTLEMLFSILKSAANIPGPTFALYCVNRLLLPMLQAWLRAGVRKYGYWEAGATNFKQCCGLCTDLIVDFTQQFADCKGKTGSLVEVMLKQLLDIMIECIAQPIELISRLGCSCIRHMLLSAGESFTENMWQISASAMQRALDVTTFHLRQLMILFEVNSENFYGDKGQVKVAMRRDSSSAECKRLQHLAHQVFLLDSQVSGDTALISEVDEDKSFVFLLYPPGQENSLNPDDIVARISFRGVVVGLLSHQLLLQTVGSVLLNPAHHPQANPSKPTDHKGEKTMDDATSKLGMVPIMSTRNILTLLKCLWCSNKLAGEFDSRPGLKFLIQKVARTEVAVNLYKQAGASMIFYMNTLLQICTCFNDLSRPETRTCLASPNVDKLDIGQALSSHVSDMSGMSSNKVLFIQLLWGVCNDLCQMYVDMLSDEYLEKADQMAERELFFLIAQPDNITDIVHCKDRHKQGHDTEAVIQLQGVMATEAVALQEEPLNEGFEDVLGLTEETCESQEQEIKGVMGKSKRELREEQDSRVYTLATDTLIRSLMTEYKKRKQHHAMPAFVKLTKQKKGSAPQQKREVIDDVIEKQQKTSLMKDSEARAQSLTELLCTILGLFQQLSDQKFEALLPSIYNCANQLVCHAQDPRLKEALGQWTHRIGVILQLMPSSP</sequence>